<gene>
    <name evidence="1" type="ORF">BN873_340019</name>
</gene>
<dbReference type="EMBL" id="CBTJ020000041">
    <property type="protein sequence ID" value="CDI02643.1"/>
    <property type="molecule type" value="Genomic_DNA"/>
</dbReference>
<dbReference type="STRING" id="1400863.BN873_340019"/>
<reference evidence="1" key="2">
    <citation type="submission" date="2014-03" db="EMBL/GenBank/DDBJ databases">
        <title>Candidatus Competibacter-lineage genomes retrieved from metagenomes reveal functional metabolic diversity.</title>
        <authorList>
            <person name="McIlroy S.J."/>
            <person name="Albertsen M."/>
            <person name="Andresen E.K."/>
            <person name="Saunders A.M."/>
            <person name="Kristiansen R."/>
            <person name="Stokholm-Bjerregaard M."/>
            <person name="Nielsen K.L."/>
            <person name="Nielsen P.H."/>
        </authorList>
    </citation>
    <scope>NUCLEOTIDE SEQUENCE</scope>
    <source>
        <strain evidence="1">Run_A_D11</strain>
    </source>
</reference>
<dbReference type="Proteomes" id="UP000035760">
    <property type="component" value="Unassembled WGS sequence"/>
</dbReference>
<dbReference type="OrthoDB" id="5738094at2"/>
<reference evidence="1" key="1">
    <citation type="submission" date="2013-07" db="EMBL/GenBank/DDBJ databases">
        <authorList>
            <person name="McIlroy S."/>
        </authorList>
    </citation>
    <scope>NUCLEOTIDE SEQUENCE [LARGE SCALE GENOMIC DNA]</scope>
    <source>
        <strain evidence="1">Run_A_D11</strain>
    </source>
</reference>
<organism evidence="1 2">
    <name type="scientific">Candidatus Competibacter denitrificans Run_A_D11</name>
    <dbReference type="NCBI Taxonomy" id="1400863"/>
    <lineage>
        <taxon>Bacteria</taxon>
        <taxon>Pseudomonadati</taxon>
        <taxon>Pseudomonadota</taxon>
        <taxon>Gammaproteobacteria</taxon>
        <taxon>Candidatus Competibacteraceae</taxon>
        <taxon>Candidatus Competibacter</taxon>
    </lineage>
</organism>
<comment type="caution">
    <text evidence="1">The sequence shown here is derived from an EMBL/GenBank/DDBJ whole genome shotgun (WGS) entry which is preliminary data.</text>
</comment>
<evidence type="ECO:0000313" key="2">
    <source>
        <dbReference type="Proteomes" id="UP000035760"/>
    </source>
</evidence>
<keyword evidence="2" id="KW-1185">Reference proteome</keyword>
<proteinExistence type="predicted"/>
<dbReference type="RefSeq" id="WP_048673039.1">
    <property type="nucleotide sequence ID" value="NZ_CBTJ020000041.1"/>
</dbReference>
<sequence length="136" mass="15426">MQIPPSKNSSLRYRFLRFGGCLIALFLSGAVLAGEPLEQRVQNYWTARTVNDWHTVYRLESAALPGGWLTPDQYKRLGGLPVRDVKILEKKIEGESAQVKIEGRVAVGSLGWMPQTLEEQWVLVNGEWYHQTVKAE</sequence>
<protein>
    <submittedName>
        <fullName evidence="1">Uncharacterized protein</fullName>
    </submittedName>
</protein>
<evidence type="ECO:0000313" key="1">
    <source>
        <dbReference type="EMBL" id="CDI02643.1"/>
    </source>
</evidence>
<dbReference type="AlphaFoldDB" id="W6MDB7"/>
<accession>W6MDB7</accession>
<name>W6MDB7_9GAMM</name>